<sequence length="322" mass="36029">MDDSITHFNGNNFHMFQPDFMPETDFETLISAIREEPTDPIQSFCLDYECNHFTNSCRELPLLPPVYNPGNDTTVFATGVDTGGYDVMDPNSGLNWNQDPMEMKVVSEVSVDDDDSTETMTTDKRLGTKGTAGGTKGDRARTLISERKRRSGMKEKLYALRSLVPNISKMDKASIVGDAALYIQDLQTQSRNLKAEIAAIEETKTLKTSSQNSKNVRIPNSFSTQKKILKLDMFQVEEKGYYVRLVCNKGRGVAASLHRSLESITSFEVRNSNLSTVGDDFVLTFTLNVMVCGFDINLPNLKLWLSSAFINQGFEFDTFPSP</sequence>
<keyword evidence="4" id="KW-0539">Nucleus</keyword>
<protein>
    <recommendedName>
        <fullName evidence="6">BHLH domain-containing protein</fullName>
    </recommendedName>
</protein>
<keyword evidence="8" id="KW-1185">Reference proteome</keyword>
<dbReference type="GO" id="GO:0003700">
    <property type="term" value="F:DNA-binding transcription factor activity"/>
    <property type="evidence" value="ECO:0007669"/>
    <property type="project" value="TreeGrafter"/>
</dbReference>
<dbReference type="AlphaFoldDB" id="A0AAP0D4R6"/>
<feature type="domain" description="BHLH" evidence="6">
    <location>
        <begin position="137"/>
        <end position="186"/>
    </location>
</feature>
<dbReference type="SMART" id="SM00353">
    <property type="entry name" value="HLH"/>
    <property type="match status" value="1"/>
</dbReference>
<evidence type="ECO:0000259" key="6">
    <source>
        <dbReference type="PROSITE" id="PS50888"/>
    </source>
</evidence>
<dbReference type="InterPro" id="IPR051358">
    <property type="entry name" value="TF_AMS/ICE1/BHLH6-like"/>
</dbReference>
<gene>
    <name evidence="7" type="ORF">SSX86_012735</name>
</gene>
<proteinExistence type="predicted"/>
<dbReference type="GO" id="GO:0043565">
    <property type="term" value="F:sequence-specific DNA binding"/>
    <property type="evidence" value="ECO:0007669"/>
    <property type="project" value="TreeGrafter"/>
</dbReference>
<comment type="caution">
    <text evidence="7">The sequence shown here is derived from an EMBL/GenBank/DDBJ whole genome shotgun (WGS) entry which is preliminary data.</text>
</comment>
<dbReference type="Pfam" id="PF00010">
    <property type="entry name" value="HLH"/>
    <property type="match status" value="1"/>
</dbReference>
<evidence type="ECO:0000256" key="1">
    <source>
        <dbReference type="ARBA" id="ARBA00004123"/>
    </source>
</evidence>
<evidence type="ECO:0000313" key="7">
    <source>
        <dbReference type="EMBL" id="KAK9068620.1"/>
    </source>
</evidence>
<dbReference type="PANTHER" id="PTHR31945">
    <property type="entry name" value="TRANSCRIPTION FACTOR SCREAM2-RELATED"/>
    <property type="match status" value="1"/>
</dbReference>
<feature type="region of interest" description="Disordered" evidence="5">
    <location>
        <begin position="110"/>
        <end position="139"/>
    </location>
</feature>
<dbReference type="PROSITE" id="PS50888">
    <property type="entry name" value="BHLH"/>
    <property type="match status" value="1"/>
</dbReference>
<evidence type="ECO:0000256" key="3">
    <source>
        <dbReference type="ARBA" id="ARBA00023163"/>
    </source>
</evidence>
<dbReference type="Gene3D" id="4.10.280.10">
    <property type="entry name" value="Helix-loop-helix DNA-binding domain"/>
    <property type="match status" value="1"/>
</dbReference>
<dbReference type="InterPro" id="IPR036638">
    <property type="entry name" value="HLH_DNA-bd_sf"/>
</dbReference>
<evidence type="ECO:0000256" key="4">
    <source>
        <dbReference type="ARBA" id="ARBA00023242"/>
    </source>
</evidence>
<dbReference type="PANTHER" id="PTHR31945:SF17">
    <property type="entry name" value="TRANSCRIPTION FACTOR FER-LIKE IRON DEFICIENCY-INDUCED TRANSCRIPTION FACTOR"/>
    <property type="match status" value="1"/>
</dbReference>
<dbReference type="GO" id="GO:0005634">
    <property type="term" value="C:nucleus"/>
    <property type="evidence" value="ECO:0007669"/>
    <property type="project" value="UniProtKB-SubCell"/>
</dbReference>
<organism evidence="7 8">
    <name type="scientific">Deinandra increscens subsp. villosa</name>
    <dbReference type="NCBI Taxonomy" id="3103831"/>
    <lineage>
        <taxon>Eukaryota</taxon>
        <taxon>Viridiplantae</taxon>
        <taxon>Streptophyta</taxon>
        <taxon>Embryophyta</taxon>
        <taxon>Tracheophyta</taxon>
        <taxon>Spermatophyta</taxon>
        <taxon>Magnoliopsida</taxon>
        <taxon>eudicotyledons</taxon>
        <taxon>Gunneridae</taxon>
        <taxon>Pentapetalae</taxon>
        <taxon>asterids</taxon>
        <taxon>campanulids</taxon>
        <taxon>Asterales</taxon>
        <taxon>Asteraceae</taxon>
        <taxon>Asteroideae</taxon>
        <taxon>Heliantheae alliance</taxon>
        <taxon>Madieae</taxon>
        <taxon>Madiinae</taxon>
        <taxon>Deinandra</taxon>
    </lineage>
</organism>
<reference evidence="7 8" key="1">
    <citation type="submission" date="2024-04" db="EMBL/GenBank/DDBJ databases">
        <title>The reference genome of an endangered Asteraceae, Deinandra increscens subsp. villosa, native to the Central Coast of California.</title>
        <authorList>
            <person name="Guilliams M."/>
            <person name="Hasenstab-Lehman K."/>
            <person name="Meyer R."/>
            <person name="Mcevoy S."/>
        </authorList>
    </citation>
    <scope>NUCLEOTIDE SEQUENCE [LARGE SCALE GENOMIC DNA]</scope>
    <source>
        <tissue evidence="7">Leaf</tissue>
    </source>
</reference>
<evidence type="ECO:0000313" key="8">
    <source>
        <dbReference type="Proteomes" id="UP001408789"/>
    </source>
</evidence>
<dbReference type="SUPFAM" id="SSF47459">
    <property type="entry name" value="HLH, helix-loop-helix DNA-binding domain"/>
    <property type="match status" value="1"/>
</dbReference>
<keyword evidence="3" id="KW-0804">Transcription</keyword>
<name>A0AAP0D4R6_9ASTR</name>
<dbReference type="EMBL" id="JBCNJP010000014">
    <property type="protein sequence ID" value="KAK9068620.1"/>
    <property type="molecule type" value="Genomic_DNA"/>
</dbReference>
<evidence type="ECO:0000256" key="5">
    <source>
        <dbReference type="SAM" id="MobiDB-lite"/>
    </source>
</evidence>
<keyword evidence="2" id="KW-0805">Transcription regulation</keyword>
<evidence type="ECO:0000256" key="2">
    <source>
        <dbReference type="ARBA" id="ARBA00023015"/>
    </source>
</evidence>
<dbReference type="InterPro" id="IPR011598">
    <property type="entry name" value="bHLH_dom"/>
</dbReference>
<comment type="subcellular location">
    <subcellularLocation>
        <location evidence="1">Nucleus</location>
    </subcellularLocation>
</comment>
<dbReference type="Proteomes" id="UP001408789">
    <property type="component" value="Unassembled WGS sequence"/>
</dbReference>
<accession>A0AAP0D4R6</accession>
<dbReference type="GO" id="GO:0046983">
    <property type="term" value="F:protein dimerization activity"/>
    <property type="evidence" value="ECO:0007669"/>
    <property type="project" value="InterPro"/>
</dbReference>